<keyword evidence="6 9" id="KW-0472">Membrane</keyword>
<dbReference type="Proteomes" id="UP001301958">
    <property type="component" value="Unassembled WGS sequence"/>
</dbReference>
<evidence type="ECO:0000256" key="3">
    <source>
        <dbReference type="ARBA" id="ARBA00022692"/>
    </source>
</evidence>
<evidence type="ECO:0000256" key="1">
    <source>
        <dbReference type="ARBA" id="ARBA00004167"/>
    </source>
</evidence>
<gene>
    <name evidence="10" type="ORF">QBC38DRAFT_464461</name>
</gene>
<dbReference type="GO" id="GO:0016020">
    <property type="term" value="C:membrane"/>
    <property type="evidence" value="ECO:0007669"/>
    <property type="project" value="UniProtKB-SubCell"/>
</dbReference>
<keyword evidence="5" id="KW-0843">Virulence</keyword>
<evidence type="ECO:0000256" key="9">
    <source>
        <dbReference type="SAM" id="Phobius"/>
    </source>
</evidence>
<comment type="pathway">
    <text evidence="2">Mycotoxin biosynthesis.</text>
</comment>
<evidence type="ECO:0000256" key="6">
    <source>
        <dbReference type="ARBA" id="ARBA00023136"/>
    </source>
</evidence>
<reference evidence="10" key="1">
    <citation type="journal article" date="2023" name="Mol. Phylogenet. Evol.">
        <title>Genome-scale phylogeny and comparative genomics of the fungal order Sordariales.</title>
        <authorList>
            <person name="Hensen N."/>
            <person name="Bonometti L."/>
            <person name="Westerberg I."/>
            <person name="Brannstrom I.O."/>
            <person name="Guillou S."/>
            <person name="Cros-Aarteil S."/>
            <person name="Calhoun S."/>
            <person name="Haridas S."/>
            <person name="Kuo A."/>
            <person name="Mondo S."/>
            <person name="Pangilinan J."/>
            <person name="Riley R."/>
            <person name="LaButti K."/>
            <person name="Andreopoulos B."/>
            <person name="Lipzen A."/>
            <person name="Chen C."/>
            <person name="Yan M."/>
            <person name="Daum C."/>
            <person name="Ng V."/>
            <person name="Clum A."/>
            <person name="Steindorff A."/>
            <person name="Ohm R.A."/>
            <person name="Martin F."/>
            <person name="Silar P."/>
            <person name="Natvig D.O."/>
            <person name="Lalanne C."/>
            <person name="Gautier V."/>
            <person name="Ament-Velasquez S.L."/>
            <person name="Kruys A."/>
            <person name="Hutchinson M.I."/>
            <person name="Powell A.J."/>
            <person name="Barry K."/>
            <person name="Miller A.N."/>
            <person name="Grigoriev I.V."/>
            <person name="Debuchy R."/>
            <person name="Gladieux P."/>
            <person name="Hiltunen Thoren M."/>
            <person name="Johannesson H."/>
        </authorList>
    </citation>
    <scope>NUCLEOTIDE SEQUENCE</scope>
    <source>
        <strain evidence="10">CBS 990.96</strain>
    </source>
</reference>
<evidence type="ECO:0000313" key="11">
    <source>
        <dbReference type="Proteomes" id="UP001301958"/>
    </source>
</evidence>
<feature type="transmembrane region" description="Helical" evidence="9">
    <location>
        <begin position="48"/>
        <end position="70"/>
    </location>
</feature>
<comment type="caution">
    <text evidence="10">The sequence shown here is derived from an EMBL/GenBank/DDBJ whole genome shotgun (WGS) entry which is preliminary data.</text>
</comment>
<dbReference type="EMBL" id="MU865289">
    <property type="protein sequence ID" value="KAK4232130.1"/>
    <property type="molecule type" value="Genomic_DNA"/>
</dbReference>
<evidence type="ECO:0000256" key="2">
    <source>
        <dbReference type="ARBA" id="ARBA00004685"/>
    </source>
</evidence>
<sequence>MAEAQYQSVPLTPMVEKLPWSPELYSVDEEDRRPTPRFPTKRLFESPWIWLVHAVLISVSLTLLVISLCLNTGMNVVEGFQPISADSPISSAIKYHLTKPSSGSTLPETHYVGHGPDVDDTWESITSIGNVMITDKEREKLGLPSNSQRALNLKTGESGYRAAVEVFDQLRCLNLLRQSAHRADGEQKEDRDDIDACVEMLRETLMCHSDVGITTFKPSVGGADGSSSVERQSSLEDRRICRNFEEIRKWGSERTVV</sequence>
<evidence type="ECO:0000256" key="8">
    <source>
        <dbReference type="ARBA" id="ARBA00035112"/>
    </source>
</evidence>
<comment type="subcellular location">
    <subcellularLocation>
        <location evidence="1">Membrane</location>
        <topology evidence="1">Single-pass membrane protein</topology>
    </subcellularLocation>
</comment>
<name>A0AAN7H8J1_9PEZI</name>
<keyword evidence="4 9" id="KW-1133">Transmembrane helix</keyword>
<reference evidence="10" key="2">
    <citation type="submission" date="2023-05" db="EMBL/GenBank/DDBJ databases">
        <authorList>
            <consortium name="Lawrence Berkeley National Laboratory"/>
            <person name="Steindorff A."/>
            <person name="Hensen N."/>
            <person name="Bonometti L."/>
            <person name="Westerberg I."/>
            <person name="Brannstrom I.O."/>
            <person name="Guillou S."/>
            <person name="Cros-Aarteil S."/>
            <person name="Calhoun S."/>
            <person name="Haridas S."/>
            <person name="Kuo A."/>
            <person name="Mondo S."/>
            <person name="Pangilinan J."/>
            <person name="Riley R."/>
            <person name="Labutti K."/>
            <person name="Andreopoulos B."/>
            <person name="Lipzen A."/>
            <person name="Chen C."/>
            <person name="Yanf M."/>
            <person name="Daum C."/>
            <person name="Ng V."/>
            <person name="Clum A."/>
            <person name="Ohm R."/>
            <person name="Martin F."/>
            <person name="Silar P."/>
            <person name="Natvig D."/>
            <person name="Lalanne C."/>
            <person name="Gautier V."/>
            <person name="Ament-Velasquez S.L."/>
            <person name="Kruys A."/>
            <person name="Hutchinson M.I."/>
            <person name="Powell A.J."/>
            <person name="Barry K."/>
            <person name="Miller A.N."/>
            <person name="Grigoriev I.V."/>
            <person name="Debuchy R."/>
            <person name="Gladieux P."/>
            <person name="Thoren M.H."/>
            <person name="Johannesson H."/>
        </authorList>
    </citation>
    <scope>NUCLEOTIDE SEQUENCE</scope>
    <source>
        <strain evidence="10">CBS 990.96</strain>
    </source>
</reference>
<dbReference type="AlphaFoldDB" id="A0AAN7H8J1"/>
<comment type="similarity">
    <text evidence="8">Belongs to the ustYa family.</text>
</comment>
<keyword evidence="11" id="KW-1185">Reference proteome</keyword>
<protein>
    <submittedName>
        <fullName evidence="10">Uncharacterized protein</fullName>
    </submittedName>
</protein>
<evidence type="ECO:0000256" key="7">
    <source>
        <dbReference type="ARBA" id="ARBA00023180"/>
    </source>
</evidence>
<dbReference type="GO" id="GO:0043386">
    <property type="term" value="P:mycotoxin biosynthetic process"/>
    <property type="evidence" value="ECO:0007669"/>
    <property type="project" value="InterPro"/>
</dbReference>
<organism evidence="10 11">
    <name type="scientific">Podospora fimiseda</name>
    <dbReference type="NCBI Taxonomy" id="252190"/>
    <lineage>
        <taxon>Eukaryota</taxon>
        <taxon>Fungi</taxon>
        <taxon>Dikarya</taxon>
        <taxon>Ascomycota</taxon>
        <taxon>Pezizomycotina</taxon>
        <taxon>Sordariomycetes</taxon>
        <taxon>Sordariomycetidae</taxon>
        <taxon>Sordariales</taxon>
        <taxon>Podosporaceae</taxon>
        <taxon>Podospora</taxon>
    </lineage>
</organism>
<dbReference type="PANTHER" id="PTHR33365">
    <property type="entry name" value="YALI0B05434P"/>
    <property type="match status" value="1"/>
</dbReference>
<keyword evidence="3 9" id="KW-0812">Transmembrane</keyword>
<evidence type="ECO:0000313" key="10">
    <source>
        <dbReference type="EMBL" id="KAK4232130.1"/>
    </source>
</evidence>
<dbReference type="PANTHER" id="PTHR33365:SF4">
    <property type="entry name" value="CYCLOCHLOROTINE BIOSYNTHESIS PROTEIN O"/>
    <property type="match status" value="1"/>
</dbReference>
<evidence type="ECO:0000256" key="5">
    <source>
        <dbReference type="ARBA" id="ARBA00023026"/>
    </source>
</evidence>
<accession>A0AAN7H8J1</accession>
<evidence type="ECO:0000256" key="4">
    <source>
        <dbReference type="ARBA" id="ARBA00022989"/>
    </source>
</evidence>
<keyword evidence="7" id="KW-0325">Glycoprotein</keyword>
<dbReference type="InterPro" id="IPR021765">
    <property type="entry name" value="UstYa-like"/>
</dbReference>
<dbReference type="Pfam" id="PF11807">
    <property type="entry name" value="UstYa"/>
    <property type="match status" value="1"/>
</dbReference>
<proteinExistence type="inferred from homology"/>